<evidence type="ECO:0000256" key="2">
    <source>
        <dbReference type="SAM" id="SignalP"/>
    </source>
</evidence>
<evidence type="ECO:0000313" key="4">
    <source>
        <dbReference type="Proteomes" id="UP000469421"/>
    </source>
</evidence>
<dbReference type="AlphaFoldDB" id="A0A6N7LPS4"/>
<dbReference type="EMBL" id="WIRE01000001">
    <property type="protein sequence ID" value="MQX52033.1"/>
    <property type="molecule type" value="Genomic_DNA"/>
</dbReference>
<dbReference type="PROSITE" id="PS51257">
    <property type="entry name" value="PROKAR_LIPOPROTEIN"/>
    <property type="match status" value="1"/>
</dbReference>
<protein>
    <submittedName>
        <fullName evidence="3">Uncharacterized protein</fullName>
    </submittedName>
</protein>
<gene>
    <name evidence="3" type="ORF">GFN93_02160</name>
</gene>
<reference evidence="3 4" key="1">
    <citation type="submission" date="2019-10" db="EMBL/GenBank/DDBJ databases">
        <title>Alcanivorax sp.PA15-N-34 draft genome sequence.</title>
        <authorList>
            <person name="Liao X."/>
            <person name="Shao Z."/>
        </authorList>
    </citation>
    <scope>NUCLEOTIDE SEQUENCE [LARGE SCALE GENOMIC DNA]</scope>
    <source>
        <strain evidence="3 4">PA15-N-34</strain>
    </source>
</reference>
<name>A0A6N7LPS4_9GAMM</name>
<accession>A0A6N7LPS4</accession>
<feature type="chain" id="PRO_5026709462" evidence="2">
    <location>
        <begin position="21"/>
        <end position="593"/>
    </location>
</feature>
<dbReference type="RefSeq" id="WP_153498782.1">
    <property type="nucleotide sequence ID" value="NZ_WIRE01000001.1"/>
</dbReference>
<comment type="caution">
    <text evidence="3">The sequence shown here is derived from an EMBL/GenBank/DDBJ whole genome shotgun (WGS) entry which is preliminary data.</text>
</comment>
<dbReference type="Proteomes" id="UP000469421">
    <property type="component" value="Unassembled WGS sequence"/>
</dbReference>
<evidence type="ECO:0000313" key="3">
    <source>
        <dbReference type="EMBL" id="MQX52033.1"/>
    </source>
</evidence>
<proteinExistence type="predicted"/>
<evidence type="ECO:0000256" key="1">
    <source>
        <dbReference type="SAM" id="MobiDB-lite"/>
    </source>
</evidence>
<sequence length="593" mass="61704">MSTLRYVLAILLVSALTACGGGGGSGGGQDSGKKSNNQATGSTGSITGEEVSDDPLINELVYSNNQFIATVCPQLSATLVNGASLTAADVVACENEALGVIYNDNDQHLEDLCPVATAEAALDTTPIAEITDISFLPACLAESLEGAGGDLGDVLDDDNGLVDLVCPDAETVEDCIVDIIESDPETTPEEVIELLDCEEGQTLYQCLVAAGQDLENALQLISNNNTLSQALCPDAAALMDGTSEANAQQCLAEIVSNTDATLNLGAGLGAICGSDTAPLTCLLNSGELIGPVVEATGGEPLDPDFINNLITALDPATDTGEPSNLSLLEDLPDLLDAIPGLGDLINADYEADPANFDLFEFLNELLAAYDIVEQLPALGGIIDDLLADDGNNDIPLNVDDLLADLTPEALALISPLLDSLPTAEPLLNEILAAFQCGSDAQTCLANAQTSLAQLNTVLAHEPELAELLNRLLDTLLGQTSGALLQPAIDLLAEVPEAIALTDLIDEMLKKVFGDPADNGEVMLIVNAFPGVTEKTEATDILLTALIAGLLDGSPLSIAGYLEEVKQDINKFASEYPQNGYNTTQLVQWLESLQ</sequence>
<keyword evidence="4" id="KW-1185">Reference proteome</keyword>
<keyword evidence="2" id="KW-0732">Signal</keyword>
<feature type="region of interest" description="Disordered" evidence="1">
    <location>
        <begin position="25"/>
        <end position="50"/>
    </location>
</feature>
<feature type="signal peptide" evidence="2">
    <location>
        <begin position="1"/>
        <end position="20"/>
    </location>
</feature>
<feature type="compositionally biased region" description="Polar residues" evidence="1">
    <location>
        <begin position="34"/>
        <end position="46"/>
    </location>
</feature>
<organism evidence="3 4">
    <name type="scientific">Alcanivorax sediminis</name>
    <dbReference type="NCBI Taxonomy" id="2663008"/>
    <lineage>
        <taxon>Bacteria</taxon>
        <taxon>Pseudomonadati</taxon>
        <taxon>Pseudomonadota</taxon>
        <taxon>Gammaproteobacteria</taxon>
        <taxon>Oceanospirillales</taxon>
        <taxon>Alcanivoracaceae</taxon>
        <taxon>Alcanivorax</taxon>
    </lineage>
</organism>